<name>A0A2T3XSQ1_9BURK</name>
<proteinExistence type="predicted"/>
<dbReference type="EMBL" id="PYUC01000008">
    <property type="protein sequence ID" value="PTB19531.1"/>
    <property type="molecule type" value="Genomic_DNA"/>
</dbReference>
<organism evidence="1 2">
    <name type="scientific">Trinickia symbiotica</name>
    <dbReference type="NCBI Taxonomy" id="863227"/>
    <lineage>
        <taxon>Bacteria</taxon>
        <taxon>Pseudomonadati</taxon>
        <taxon>Pseudomonadota</taxon>
        <taxon>Betaproteobacteria</taxon>
        <taxon>Burkholderiales</taxon>
        <taxon>Burkholderiaceae</taxon>
        <taxon>Trinickia</taxon>
    </lineage>
</organism>
<sequence length="216" mass="24361">MSSEIVVVKSYKQGWGVVEFFKETQKHPEISRNFLIARLNTENIKDILREYIVENGISSLFHFTLTCDAVTHPGIHVDDIEKIILGFVKKLNGVEDLYIIDPYFYSDEPQCVALFEKMISALSEKLKTITFFTNGKTESKKAAMHAALSQLAPHVIVSDVKTDKFHDRYWIDAAKNIGIVMGTSLNGIGKKIALVDNLSHYDAKEIAQLAYPLLKP</sequence>
<protein>
    <submittedName>
        <fullName evidence="1">Uncharacterized protein</fullName>
    </submittedName>
</protein>
<dbReference type="AlphaFoldDB" id="A0A2T3XSQ1"/>
<reference evidence="1 2" key="1">
    <citation type="submission" date="2018-03" db="EMBL/GenBank/DDBJ databases">
        <title>Whole genome analyses suggest that Burkholderia sensu lato contains two further novel genera in the rhizoxinica-symbiotica group Mycetohabitans gen. nov., and Trinickia gen. nov.: implications for the evolution of diazotrophy and nodulation in the Burkholderiaceae.</title>
        <authorList>
            <person name="Estrada De Los Santos P."/>
            <person name="Palmer M."/>
            <person name="Chavez-Ramirez B."/>
            <person name="Steenkamp E.T."/>
            <person name="Hirsch A.M."/>
            <person name="Manyaka P."/>
            <person name="Maluk M."/>
            <person name="Lafos M."/>
            <person name="Crook M."/>
            <person name="Gross E."/>
            <person name="Simon M.F."/>
            <person name="Bueno Dos Reis Junior F."/>
            <person name="Poole P.S."/>
            <person name="Venter S.N."/>
            <person name="James E.K."/>
        </authorList>
    </citation>
    <scope>NUCLEOTIDE SEQUENCE [LARGE SCALE GENOMIC DNA]</scope>
    <source>
        <strain evidence="1 2">JPY-366</strain>
    </source>
</reference>
<comment type="caution">
    <text evidence="1">The sequence shown here is derived from an EMBL/GenBank/DDBJ whole genome shotgun (WGS) entry which is preliminary data.</text>
</comment>
<dbReference type="Proteomes" id="UP000240638">
    <property type="component" value="Unassembled WGS sequence"/>
</dbReference>
<evidence type="ECO:0000313" key="2">
    <source>
        <dbReference type="Proteomes" id="UP000240638"/>
    </source>
</evidence>
<dbReference type="RefSeq" id="WP_107151940.1">
    <property type="nucleotide sequence ID" value="NZ_PYUC01000008.1"/>
</dbReference>
<accession>A0A2T3XSQ1</accession>
<gene>
    <name evidence="1" type="ORF">C9I57_17785</name>
</gene>
<evidence type="ECO:0000313" key="1">
    <source>
        <dbReference type="EMBL" id="PTB19531.1"/>
    </source>
</evidence>